<organism evidence="1">
    <name type="scientific">Micrurus spixii</name>
    <name type="common">Amazon coral snake</name>
    <dbReference type="NCBI Taxonomy" id="129469"/>
    <lineage>
        <taxon>Eukaryota</taxon>
        <taxon>Metazoa</taxon>
        <taxon>Chordata</taxon>
        <taxon>Craniata</taxon>
        <taxon>Vertebrata</taxon>
        <taxon>Euteleostomi</taxon>
        <taxon>Lepidosauria</taxon>
        <taxon>Squamata</taxon>
        <taxon>Bifurcata</taxon>
        <taxon>Unidentata</taxon>
        <taxon>Episquamata</taxon>
        <taxon>Toxicofera</taxon>
        <taxon>Serpentes</taxon>
        <taxon>Colubroidea</taxon>
        <taxon>Elapidae</taxon>
        <taxon>Elapinae</taxon>
        <taxon>Micrurus</taxon>
    </lineage>
</organism>
<name>A0A2D4MW84_9SAUR</name>
<accession>A0A2D4MW84</accession>
<sequence>MLDHWLYWPGRAESEAWQTMEEPRLSTLVISHSWQLLRCADFNSQNSPMLAGELWELKSGYLKVEKRWSTLTGFLPSIPFSAYLDKYSQFTYFIAANLALHLQGT</sequence>
<dbReference type="AlphaFoldDB" id="A0A2D4MW84"/>
<evidence type="ECO:0000313" key="1">
    <source>
        <dbReference type="EMBL" id="LAB37358.1"/>
    </source>
</evidence>
<reference evidence="1" key="1">
    <citation type="submission" date="2017-07" db="EMBL/GenBank/DDBJ databases">
        <authorList>
            <person name="Mikheyev A."/>
            <person name="Grau M."/>
        </authorList>
    </citation>
    <scope>NUCLEOTIDE SEQUENCE</scope>
    <source>
        <tissue evidence="1">Venom_gland</tissue>
    </source>
</reference>
<reference evidence="1" key="2">
    <citation type="submission" date="2017-11" db="EMBL/GenBank/DDBJ databases">
        <title>Coralsnake Venomics: Analyses of Venom Gland Transcriptomes and Proteomes of Six Brazilian Taxa.</title>
        <authorList>
            <person name="Aird S.D."/>
            <person name="Jorge da Silva N."/>
            <person name="Qiu L."/>
            <person name="Villar-Briones A."/>
            <person name="Aparecida-Saddi V."/>
            <person name="Campos-Telles M.P."/>
            <person name="Grau M."/>
            <person name="Mikheyev A.S."/>
        </authorList>
    </citation>
    <scope>NUCLEOTIDE SEQUENCE</scope>
    <source>
        <tissue evidence="1">Venom_gland</tissue>
    </source>
</reference>
<protein>
    <submittedName>
        <fullName evidence="1">Uncharacterized protein</fullName>
    </submittedName>
</protein>
<dbReference type="EMBL" id="IACM01123643">
    <property type="protein sequence ID" value="LAB37358.1"/>
    <property type="molecule type" value="Transcribed_RNA"/>
</dbReference>
<proteinExistence type="predicted"/>
<dbReference type="EMBL" id="IACM01123642">
    <property type="protein sequence ID" value="LAB37357.1"/>
    <property type="molecule type" value="Transcribed_RNA"/>
</dbReference>